<feature type="region of interest" description="Disordered" evidence="1">
    <location>
        <begin position="1"/>
        <end position="105"/>
    </location>
</feature>
<keyword evidence="3" id="KW-1185">Reference proteome</keyword>
<feature type="compositionally biased region" description="Gly residues" evidence="1">
    <location>
        <begin position="57"/>
        <end position="76"/>
    </location>
</feature>
<dbReference type="EMBL" id="AGNL01020144">
    <property type="protein sequence ID" value="EJK61328.1"/>
    <property type="molecule type" value="Genomic_DNA"/>
</dbReference>
<sequence length="105" mass="10703">MVLSRALLASAGGRGPPAARRGAGRRRVDGRASEGRRWSWSLSVSGRTRRTPAPTANGGGRKTPESGGGTGAGGDRGPNCVGRKEGQCGTKKIARADGKDNDDAC</sequence>
<evidence type="ECO:0000313" key="3">
    <source>
        <dbReference type="Proteomes" id="UP000266841"/>
    </source>
</evidence>
<comment type="caution">
    <text evidence="2">The sequence shown here is derived from an EMBL/GenBank/DDBJ whole genome shotgun (WGS) entry which is preliminary data.</text>
</comment>
<organism evidence="2 3">
    <name type="scientific">Thalassiosira oceanica</name>
    <name type="common">Marine diatom</name>
    <dbReference type="NCBI Taxonomy" id="159749"/>
    <lineage>
        <taxon>Eukaryota</taxon>
        <taxon>Sar</taxon>
        <taxon>Stramenopiles</taxon>
        <taxon>Ochrophyta</taxon>
        <taxon>Bacillariophyta</taxon>
        <taxon>Coscinodiscophyceae</taxon>
        <taxon>Thalassiosirophycidae</taxon>
        <taxon>Thalassiosirales</taxon>
        <taxon>Thalassiosiraceae</taxon>
        <taxon>Thalassiosira</taxon>
    </lineage>
</organism>
<name>K0S5G3_THAOC</name>
<dbReference type="Proteomes" id="UP000266841">
    <property type="component" value="Unassembled WGS sequence"/>
</dbReference>
<reference evidence="2 3" key="1">
    <citation type="journal article" date="2012" name="Genome Biol.">
        <title>Genome and low-iron response of an oceanic diatom adapted to chronic iron limitation.</title>
        <authorList>
            <person name="Lommer M."/>
            <person name="Specht M."/>
            <person name="Roy A.S."/>
            <person name="Kraemer L."/>
            <person name="Andreson R."/>
            <person name="Gutowska M.A."/>
            <person name="Wolf J."/>
            <person name="Bergner S.V."/>
            <person name="Schilhabel M.B."/>
            <person name="Klostermeier U.C."/>
            <person name="Beiko R.G."/>
            <person name="Rosenstiel P."/>
            <person name="Hippler M."/>
            <person name="Laroche J."/>
        </authorList>
    </citation>
    <scope>NUCLEOTIDE SEQUENCE [LARGE SCALE GENOMIC DNA]</scope>
    <source>
        <strain evidence="2 3">CCMP1005</strain>
    </source>
</reference>
<feature type="compositionally biased region" description="Basic and acidic residues" evidence="1">
    <location>
        <begin position="26"/>
        <end position="37"/>
    </location>
</feature>
<protein>
    <submittedName>
        <fullName evidence="2">Uncharacterized protein</fullName>
    </submittedName>
</protein>
<evidence type="ECO:0000313" key="2">
    <source>
        <dbReference type="EMBL" id="EJK61328.1"/>
    </source>
</evidence>
<proteinExistence type="predicted"/>
<accession>K0S5G3</accession>
<dbReference type="AlphaFoldDB" id="K0S5G3"/>
<evidence type="ECO:0000256" key="1">
    <source>
        <dbReference type="SAM" id="MobiDB-lite"/>
    </source>
</evidence>
<feature type="compositionally biased region" description="Basic and acidic residues" evidence="1">
    <location>
        <begin position="94"/>
        <end position="105"/>
    </location>
</feature>
<gene>
    <name evidence="2" type="ORF">THAOC_18214</name>
</gene>
<feature type="compositionally biased region" description="Low complexity" evidence="1">
    <location>
        <begin position="1"/>
        <end position="21"/>
    </location>
</feature>